<dbReference type="Proteomes" id="UP000285652">
    <property type="component" value="Unassembled WGS sequence"/>
</dbReference>
<evidence type="ECO:0000313" key="9">
    <source>
        <dbReference type="Proteomes" id="UP000261208"/>
    </source>
</evidence>
<gene>
    <name evidence="6" type="ORF">DW658_10055</name>
    <name evidence="5" type="ORF">DWV67_13330</name>
    <name evidence="4" type="ORF">DWX78_14175</name>
    <name evidence="7" type="ORF">DWZ24_11695</name>
    <name evidence="3" type="ORF">DXB36_10315</name>
    <name evidence="2" type="ORF">DXD10_10760</name>
</gene>
<dbReference type="AlphaFoldDB" id="A0A395XN94"/>
<accession>A0A395XN94</accession>
<dbReference type="InterPro" id="IPR009057">
    <property type="entry name" value="Homeodomain-like_sf"/>
</dbReference>
<evidence type="ECO:0000313" key="2">
    <source>
        <dbReference type="EMBL" id="RGK46637.1"/>
    </source>
</evidence>
<dbReference type="EMBL" id="QSVB01000011">
    <property type="protein sequence ID" value="RGN90159.1"/>
    <property type="molecule type" value="Genomic_DNA"/>
</dbReference>
<dbReference type="Pfam" id="PF13556">
    <property type="entry name" value="HTH_30"/>
    <property type="match status" value="1"/>
</dbReference>
<evidence type="ECO:0000313" key="5">
    <source>
        <dbReference type="EMBL" id="RGW50545.1"/>
    </source>
</evidence>
<protein>
    <submittedName>
        <fullName evidence="5">PucR family transcriptional regulator</fullName>
    </submittedName>
</protein>
<evidence type="ECO:0000313" key="11">
    <source>
        <dbReference type="Proteomes" id="UP000285652"/>
    </source>
</evidence>
<evidence type="ECO:0000313" key="6">
    <source>
        <dbReference type="EMBL" id="RHF77873.1"/>
    </source>
</evidence>
<evidence type="ECO:0000313" key="7">
    <source>
        <dbReference type="EMBL" id="RHN14695.1"/>
    </source>
</evidence>
<dbReference type="Proteomes" id="UP000261208">
    <property type="component" value="Unassembled WGS sequence"/>
</dbReference>
<name>A0A395XN94_9FIRM</name>
<evidence type="ECO:0000313" key="4">
    <source>
        <dbReference type="EMBL" id="RGS67462.1"/>
    </source>
</evidence>
<dbReference type="PANTHER" id="PTHR33744:SF1">
    <property type="entry name" value="DNA-BINDING TRANSCRIPTIONAL ACTIVATOR ADER"/>
    <property type="match status" value="1"/>
</dbReference>
<evidence type="ECO:0000313" key="12">
    <source>
        <dbReference type="Proteomes" id="UP000285666"/>
    </source>
</evidence>
<organism evidence="5 10">
    <name type="scientific">Dorea formicigenerans</name>
    <dbReference type="NCBI Taxonomy" id="39486"/>
    <lineage>
        <taxon>Bacteria</taxon>
        <taxon>Bacillati</taxon>
        <taxon>Bacillota</taxon>
        <taxon>Clostridia</taxon>
        <taxon>Lachnospirales</taxon>
        <taxon>Lachnospiraceae</taxon>
        <taxon>Dorea</taxon>
    </lineage>
</organism>
<dbReference type="Proteomes" id="UP000266376">
    <property type="component" value="Unassembled WGS sequence"/>
</dbReference>
<dbReference type="PANTHER" id="PTHR33744">
    <property type="entry name" value="CARBOHYDRATE DIACID REGULATOR"/>
    <property type="match status" value="1"/>
</dbReference>
<dbReference type="EMBL" id="QRQQ01000011">
    <property type="protein sequence ID" value="RHN14695.1"/>
    <property type="molecule type" value="Genomic_DNA"/>
</dbReference>
<sequence>MWKIEKCYKIIFEAILEQEALKKICTEVGMYTNAGIAFINVAGNLVASSPVWRNCFPDSAEKKHLTLDTYNQYFGKKKLKDWSLQVTAVQAESKSVGYVLICFKNKEEETEFEGLGSILAQNLQHFFAQESEQYKIRQPLREHVLSWYVFEEVCSERGRGLFEIEKPYIMALIQRENGVNELVRELYQAWKCIAIYENLEGIYILFYCIKKAEPVYKILKDSQILCSVSEPFEEFSMCSSKKDMLKRMSMLRSREEQEKFRREKEWSLWGIYTYTTSLFKKAGLKDYSVNRLIEEDEKNHTELYQTLKTYLFCENNVTETAKMMHVHRNTLVYRLKKISDMLQIDYNDYHVSRELLAYILMNDISERT</sequence>
<dbReference type="EMBL" id="QSQQ01000014">
    <property type="protein sequence ID" value="RGK46637.1"/>
    <property type="molecule type" value="Genomic_DNA"/>
</dbReference>
<dbReference type="InterPro" id="IPR051448">
    <property type="entry name" value="CdaR-like_regulators"/>
</dbReference>
<dbReference type="InterPro" id="IPR025736">
    <property type="entry name" value="PucR_C-HTH_dom"/>
</dbReference>
<feature type="domain" description="PucR C-terminal helix-turn-helix" evidence="1">
    <location>
        <begin position="303"/>
        <end position="352"/>
    </location>
</feature>
<dbReference type="EMBL" id="QRVU01000105">
    <property type="protein sequence ID" value="RGS67462.1"/>
    <property type="molecule type" value="Genomic_DNA"/>
</dbReference>
<dbReference type="Gene3D" id="1.10.10.2840">
    <property type="entry name" value="PucR C-terminal helix-turn-helix domain"/>
    <property type="match status" value="1"/>
</dbReference>
<dbReference type="Proteomes" id="UP000285981">
    <property type="component" value="Unassembled WGS sequence"/>
</dbReference>
<reference evidence="8 9" key="1">
    <citation type="submission" date="2018-08" db="EMBL/GenBank/DDBJ databases">
        <title>A genome reference for cultivated species of the human gut microbiota.</title>
        <authorList>
            <person name="Zou Y."/>
            <person name="Xue W."/>
            <person name="Luo G."/>
        </authorList>
    </citation>
    <scope>NUCLEOTIDE SEQUENCE [LARGE SCALE GENOMIC DNA]</scope>
    <source>
        <strain evidence="5 10">AF12-11</strain>
        <strain evidence="4 13">AF21-25</strain>
        <strain evidence="7 11">AF31-13BH</strain>
        <strain evidence="6 12">AM23-7AC</strain>
        <strain evidence="3 8">OM03-2</strain>
        <strain evidence="2 9">TF11-11</strain>
    </source>
</reference>
<dbReference type="EMBL" id="QSAJ01000040">
    <property type="protein sequence ID" value="RGW50545.1"/>
    <property type="molecule type" value="Genomic_DNA"/>
</dbReference>
<dbReference type="Proteomes" id="UP000285666">
    <property type="component" value="Unassembled WGS sequence"/>
</dbReference>
<comment type="caution">
    <text evidence="5">The sequence shown here is derived from an EMBL/GenBank/DDBJ whole genome shotgun (WGS) entry which is preliminary data.</text>
</comment>
<proteinExistence type="predicted"/>
<dbReference type="EMBL" id="QRHN01000013">
    <property type="protein sequence ID" value="RHF77873.1"/>
    <property type="molecule type" value="Genomic_DNA"/>
</dbReference>
<evidence type="ECO:0000259" key="1">
    <source>
        <dbReference type="Pfam" id="PF13556"/>
    </source>
</evidence>
<evidence type="ECO:0000313" key="8">
    <source>
        <dbReference type="Proteomes" id="UP000260841"/>
    </source>
</evidence>
<evidence type="ECO:0000313" key="3">
    <source>
        <dbReference type="EMBL" id="RGN90159.1"/>
    </source>
</evidence>
<evidence type="ECO:0000313" key="13">
    <source>
        <dbReference type="Proteomes" id="UP000285981"/>
    </source>
</evidence>
<dbReference type="RefSeq" id="WP_117606654.1">
    <property type="nucleotide sequence ID" value="NZ_CABJBB010000011.1"/>
</dbReference>
<dbReference type="InterPro" id="IPR042070">
    <property type="entry name" value="PucR_C-HTH_sf"/>
</dbReference>
<dbReference type="Proteomes" id="UP000260841">
    <property type="component" value="Unassembled WGS sequence"/>
</dbReference>
<dbReference type="SUPFAM" id="SSF46689">
    <property type="entry name" value="Homeodomain-like"/>
    <property type="match status" value="1"/>
</dbReference>
<evidence type="ECO:0000313" key="10">
    <source>
        <dbReference type="Proteomes" id="UP000266376"/>
    </source>
</evidence>